<keyword evidence="1" id="KW-0812">Transmembrane</keyword>
<dbReference type="Proteomes" id="UP000258707">
    <property type="component" value="Chromosome"/>
</dbReference>
<reference evidence="5" key="2">
    <citation type="submission" date="2018-02" db="EMBL/GenBank/DDBJ databases">
        <title>Phenotypic and genomic properties of facultatively anaerobic sulfur-reducing natronoarchaea from hypersaline soda lakes.</title>
        <authorList>
            <person name="Sorokin D.Y."/>
            <person name="Kublanov I.V."/>
            <person name="Roman P."/>
            <person name="Sinninghe Damste J.S."/>
            <person name="Golyshin P.N."/>
            <person name="Rojo D."/>
            <person name="Ciordia S."/>
            <person name="Mena M.D.C."/>
            <person name="Ferrer M."/>
            <person name="Messina E."/>
            <person name="Smedile F."/>
            <person name="La Spada G."/>
            <person name="La Cono V."/>
            <person name="Yakimov M.M."/>
        </authorList>
    </citation>
    <scope>NUCLEOTIDE SEQUENCE [LARGE SCALE GENOMIC DNA]</scope>
    <source>
        <strain evidence="5">AArc-Mg</strain>
    </source>
</reference>
<accession>A0A346PCR0</accession>
<evidence type="ECO:0000313" key="4">
    <source>
        <dbReference type="EMBL" id="AXR82732.1"/>
    </source>
</evidence>
<dbReference type="Proteomes" id="UP000258613">
    <property type="component" value="Chromosome"/>
</dbReference>
<name>A0A346PCR0_9EURY</name>
<dbReference type="Pfam" id="PF26409">
    <property type="entry name" value="DUF8107"/>
    <property type="match status" value="1"/>
</dbReference>
<keyword evidence="5" id="KW-1185">Reference proteome</keyword>
<feature type="domain" description="DUF8107" evidence="2">
    <location>
        <begin position="1"/>
        <end position="73"/>
    </location>
</feature>
<gene>
    <name evidence="3" type="ORF">AArc1_0964</name>
    <name evidence="4" type="ORF">AArcMg_2742</name>
</gene>
<keyword evidence="1" id="KW-0472">Membrane</keyword>
<sequence length="74" mass="7853">MTGPDGEREGFKAGLESSDGHPVVLVLINAVLSVTFAWLLVWGASFVDIVQFSLTNVAGVAIAVFVFTFVVSRP</sequence>
<dbReference type="OrthoDB" id="214676at2157"/>
<dbReference type="GeneID" id="39377377"/>
<dbReference type="RefSeq" id="WP_117369323.1">
    <property type="nucleotide sequence ID" value="NZ_CP024047.1"/>
</dbReference>
<protein>
    <recommendedName>
        <fullName evidence="2">DUF8107 domain-containing protein</fullName>
    </recommendedName>
</protein>
<keyword evidence="1" id="KW-1133">Transmembrane helix</keyword>
<dbReference type="AlphaFoldDB" id="A0A346PCR0"/>
<evidence type="ECO:0000313" key="3">
    <source>
        <dbReference type="EMBL" id="AXR77305.1"/>
    </source>
</evidence>
<organism evidence="3 6">
    <name type="scientific">Natrarchaeobaculum sulfurireducens</name>
    <dbReference type="NCBI Taxonomy" id="2044521"/>
    <lineage>
        <taxon>Archaea</taxon>
        <taxon>Methanobacteriati</taxon>
        <taxon>Methanobacteriota</taxon>
        <taxon>Stenosarchaea group</taxon>
        <taxon>Halobacteria</taxon>
        <taxon>Halobacteriales</taxon>
        <taxon>Natrialbaceae</taxon>
        <taxon>Natrarchaeobaculum</taxon>
    </lineage>
</organism>
<dbReference type="KEGG" id="nag:AArcMg_2742"/>
<evidence type="ECO:0000259" key="2">
    <source>
        <dbReference type="Pfam" id="PF26409"/>
    </source>
</evidence>
<dbReference type="InterPro" id="IPR058420">
    <property type="entry name" value="DUF8107"/>
</dbReference>
<dbReference type="KEGG" id="nan:AArc1_0964"/>
<proteinExistence type="predicted"/>
<evidence type="ECO:0000313" key="6">
    <source>
        <dbReference type="Proteomes" id="UP000258707"/>
    </source>
</evidence>
<feature type="transmembrane region" description="Helical" evidence="1">
    <location>
        <begin position="49"/>
        <end position="71"/>
    </location>
</feature>
<evidence type="ECO:0000313" key="5">
    <source>
        <dbReference type="Proteomes" id="UP000258613"/>
    </source>
</evidence>
<accession>A0A346PT87</accession>
<feature type="transmembrane region" description="Helical" evidence="1">
    <location>
        <begin position="21"/>
        <end position="43"/>
    </location>
</feature>
<dbReference type="EMBL" id="CP027033">
    <property type="protein sequence ID" value="AXR82732.1"/>
    <property type="molecule type" value="Genomic_DNA"/>
</dbReference>
<reference evidence="3" key="3">
    <citation type="journal article" date="2019" name="Int. J. Syst. Evol. Microbiol.">
        <title>Natronolimnobius sulfurireducens sp. nov. and Halalkaliarchaeum desulfuricum gen. nov., sp. nov., the first sulfur-respiring alkaliphilic haloarchaea from hypersaline alkaline lakes.</title>
        <authorList>
            <person name="Sorokin D.Y."/>
            <person name="Yakimov M."/>
            <person name="Messina E."/>
            <person name="Merkel A.Y."/>
            <person name="Bale N.J."/>
            <person name="Sinninghe Damste J.S."/>
        </authorList>
    </citation>
    <scope>NUCLEOTIDE SEQUENCE</scope>
    <source>
        <strain evidence="4">AArc-Mg</strain>
        <strain evidence="3">AArc1</strain>
    </source>
</reference>
<reference evidence="6" key="1">
    <citation type="submission" date="2017-10" db="EMBL/GenBank/DDBJ databases">
        <title>Phenotypic and genomic properties of facultatively anaerobic sulfur-reducing natronoarchaea from hypersaline soda lakes.</title>
        <authorList>
            <person name="Sorokin D.Y."/>
            <person name="Kublanov I.V."/>
            <person name="Roman P."/>
            <person name="Sinninghe Damste J.S."/>
            <person name="Golyshin P.N."/>
            <person name="Rojo D."/>
            <person name="Ciordia S."/>
            <person name="Mena Md.C."/>
            <person name="Ferrer M."/>
            <person name="Messina E."/>
            <person name="Smedile F."/>
            <person name="La Spada G."/>
            <person name="La Cono V."/>
            <person name="Yakimov M.M."/>
        </authorList>
    </citation>
    <scope>NUCLEOTIDE SEQUENCE [LARGE SCALE GENOMIC DNA]</scope>
    <source>
        <strain evidence="6">AArc1</strain>
    </source>
</reference>
<dbReference type="EMBL" id="CP024047">
    <property type="protein sequence ID" value="AXR77305.1"/>
    <property type="molecule type" value="Genomic_DNA"/>
</dbReference>
<evidence type="ECO:0000256" key="1">
    <source>
        <dbReference type="SAM" id="Phobius"/>
    </source>
</evidence>